<dbReference type="GeneID" id="93068846"/>
<evidence type="ECO:0000313" key="8">
    <source>
        <dbReference type="Proteomes" id="UP000254424"/>
    </source>
</evidence>
<reference evidence="7 8" key="1">
    <citation type="submission" date="2018-06" db="EMBL/GenBank/DDBJ databases">
        <authorList>
            <consortium name="Pathogen Informatics"/>
            <person name="Doyle S."/>
        </authorList>
    </citation>
    <scope>NUCLEOTIDE SEQUENCE [LARGE SCALE GENOMIC DNA]</scope>
    <source>
        <strain evidence="7 8">NCTC11155</strain>
    </source>
</reference>
<evidence type="ECO:0000256" key="3">
    <source>
        <dbReference type="ARBA" id="ARBA00022764"/>
    </source>
</evidence>
<dbReference type="Pfam" id="PF07940">
    <property type="entry name" value="Hepar_II_III_C"/>
    <property type="match status" value="1"/>
</dbReference>
<evidence type="ECO:0000256" key="2">
    <source>
        <dbReference type="ARBA" id="ARBA00022729"/>
    </source>
</evidence>
<evidence type="ECO:0000259" key="6">
    <source>
        <dbReference type="Pfam" id="PF16889"/>
    </source>
</evidence>
<dbReference type="NCBIfam" id="NF045573">
    <property type="entry name" value="Hepsulflyase_CFB"/>
    <property type="match status" value="1"/>
</dbReference>
<dbReference type="InterPro" id="IPR054646">
    <property type="entry name" value="HepC"/>
</dbReference>
<keyword evidence="3" id="KW-0574">Periplasm</keyword>
<keyword evidence="2" id="KW-0732">Signal</keyword>
<sequence length="661" mass="77013">MKSTIILFVSFLYCAIVQAQILNKEVFNLLNLNYPGLEQVKRAYYEDKLETAANELLKYYRKRTHVVNPFLDLANVTITPIEQGWADDAMQHTFFVHKGYQPSYNYGKDIDWQYWPVRDNELRWQLHRHKWFTPMGKAYWLTKDEKYAKEWVYQYLDWIKKNPLQQIDPVLYEVYDIDGVKGPAENVRFAWRPLETSGRLQDQMNQFTLFLHSQAFTPAFLTDFLVNYSKHAHHTIANYSQQGNHLLFEAEYVLCAGIFFPEFIEAPNWRKSGIDILNREIKKQVYDDGGQYELDLGYHGGCIGIFSNALNMAKVNGYGKEFPDSYANTIKKMMMFSINTYFPDYTFPCFSDAKRAKPFSLVRNYQRWSELFPEDEQLRYFATQGKKGKQPTWLCHASANSGFFTFRNGWGQDATVMILKAGPKAEWHCQPDNGTFELWFNGKNLFPDSGAFIYGGDEEVWKQRNWFRQTAVHNTLTLDNKNIETTQSVTKLWKTLPDAQVLVTENSSYKDLTHRRSVFFVDNSYFVIVDEAIGNALGIVNLHYQLCDGKVELDKSKGLLCTRYPGNSNVVLRCFGPDNLQIEEEEGWYSIAYRQRTKRPAVTFNAEKSTGETIRYVTVIYPQEQVKKSMKISASIKNATTDRMKVEVNVNGRKRTLSYEL</sequence>
<feature type="domain" description="Heparinase II/III-like C-terminal" evidence="5">
    <location>
        <begin position="397"/>
        <end position="601"/>
    </location>
</feature>
<keyword evidence="4" id="KW-0456">Lyase</keyword>
<evidence type="ECO:0000313" key="7">
    <source>
        <dbReference type="EMBL" id="SUV42707.1"/>
    </source>
</evidence>
<gene>
    <name evidence="7" type="ORF">NCTC11155_02081</name>
</gene>
<dbReference type="RefSeq" id="WP_039952984.1">
    <property type="nucleotide sequence ID" value="NZ_CP102258.1"/>
</dbReference>
<dbReference type="GO" id="GO:0042597">
    <property type="term" value="C:periplasmic space"/>
    <property type="evidence" value="ECO:0007669"/>
    <property type="project" value="UniProtKB-SubCell"/>
</dbReference>
<dbReference type="AlphaFoldDB" id="A0A380Z6Q6"/>
<dbReference type="OrthoDB" id="7335480at2"/>
<dbReference type="InterPro" id="IPR008929">
    <property type="entry name" value="Chondroitin_lyas"/>
</dbReference>
<dbReference type="Proteomes" id="UP000254424">
    <property type="component" value="Unassembled WGS sequence"/>
</dbReference>
<feature type="domain" description="Heparin-sulfate lyase N-terminal" evidence="6">
    <location>
        <begin position="26"/>
        <end position="380"/>
    </location>
</feature>
<organism evidence="7 8">
    <name type="scientific">Bacteroides eggerthii</name>
    <dbReference type="NCBI Taxonomy" id="28111"/>
    <lineage>
        <taxon>Bacteria</taxon>
        <taxon>Pseudomonadati</taxon>
        <taxon>Bacteroidota</taxon>
        <taxon>Bacteroidia</taxon>
        <taxon>Bacteroidales</taxon>
        <taxon>Bacteroidaceae</taxon>
        <taxon>Bacteroides</taxon>
    </lineage>
</organism>
<evidence type="ECO:0000256" key="1">
    <source>
        <dbReference type="ARBA" id="ARBA00004418"/>
    </source>
</evidence>
<evidence type="ECO:0000259" key="5">
    <source>
        <dbReference type="Pfam" id="PF07940"/>
    </source>
</evidence>
<dbReference type="STRING" id="483216.BACEGG_00138"/>
<evidence type="ECO:0000256" key="4">
    <source>
        <dbReference type="ARBA" id="ARBA00023239"/>
    </source>
</evidence>
<dbReference type="GO" id="GO:0016829">
    <property type="term" value="F:lyase activity"/>
    <property type="evidence" value="ECO:0007669"/>
    <property type="project" value="UniProtKB-KW"/>
</dbReference>
<dbReference type="PANTHER" id="PTHR39210">
    <property type="entry name" value="HEPARIN-SULFATE LYASE"/>
    <property type="match status" value="1"/>
</dbReference>
<dbReference type="Gene3D" id="2.70.98.70">
    <property type="match status" value="1"/>
</dbReference>
<accession>A0A380Z6Q6</accession>
<proteinExistence type="predicted"/>
<dbReference type="InterPro" id="IPR012480">
    <property type="entry name" value="Hepar_II_III_C"/>
</dbReference>
<dbReference type="Pfam" id="PF16889">
    <property type="entry name" value="Hepar_II_III_N"/>
    <property type="match status" value="1"/>
</dbReference>
<comment type="subcellular location">
    <subcellularLocation>
        <location evidence="1">Periplasm</location>
    </subcellularLocation>
</comment>
<name>A0A380Z6Q6_9BACE</name>
<dbReference type="Gene3D" id="1.50.10.100">
    <property type="entry name" value="Chondroitin AC/alginate lyase"/>
    <property type="match status" value="1"/>
</dbReference>
<dbReference type="EMBL" id="UFSX01000002">
    <property type="protein sequence ID" value="SUV42707.1"/>
    <property type="molecule type" value="Genomic_DNA"/>
</dbReference>
<dbReference type="InterPro" id="IPR031680">
    <property type="entry name" value="Hepar_II_III_N"/>
</dbReference>
<protein>
    <submittedName>
        <fullName evidence="7">Heparinase II/III family protein</fullName>
    </submittedName>
</protein>
<dbReference type="SUPFAM" id="SSF48230">
    <property type="entry name" value="Chondroitin AC/alginate lyase"/>
    <property type="match status" value="1"/>
</dbReference>
<dbReference type="PANTHER" id="PTHR39210:SF1">
    <property type="entry name" value="HEPARIN-SULFATE LYASE"/>
    <property type="match status" value="1"/>
</dbReference>